<dbReference type="eggNOG" id="COG2146">
    <property type="taxonomic scope" value="Bacteria"/>
</dbReference>
<dbReference type="Gene3D" id="2.102.10.10">
    <property type="entry name" value="Rieske [2Fe-2S] iron-sulphur domain"/>
    <property type="match status" value="1"/>
</dbReference>
<keyword evidence="7" id="KW-1015">Disulfide bond</keyword>
<proteinExistence type="predicted"/>
<dbReference type="InParanoid" id="E3IW45"/>
<evidence type="ECO:0000256" key="10">
    <source>
        <dbReference type="SAM" id="MobiDB-lite"/>
    </source>
</evidence>
<dbReference type="OrthoDB" id="25106at2"/>
<dbReference type="STRING" id="298654.FraEuI1c_7006"/>
<name>E3IW45_PSEI1</name>
<dbReference type="HOGENOM" id="CLU_055690_1_4_11"/>
<reference evidence="12 13" key="1">
    <citation type="submission" date="2010-10" db="EMBL/GenBank/DDBJ databases">
        <title>Complete sequence of Frankia sp. EuI1c.</title>
        <authorList>
            <consortium name="US DOE Joint Genome Institute"/>
            <person name="Lucas S."/>
            <person name="Copeland A."/>
            <person name="Lapidus A."/>
            <person name="Cheng J.-F."/>
            <person name="Bruce D."/>
            <person name="Goodwin L."/>
            <person name="Pitluck S."/>
            <person name="Chertkov O."/>
            <person name="Detter J.C."/>
            <person name="Han C."/>
            <person name="Tapia R."/>
            <person name="Land M."/>
            <person name="Hauser L."/>
            <person name="Jeffries C."/>
            <person name="Kyrpides N."/>
            <person name="Ivanova N."/>
            <person name="Mikhailova N."/>
            <person name="Beauchemin N."/>
            <person name="Sen A."/>
            <person name="Sur S.A."/>
            <person name="Gtari M."/>
            <person name="Wall L."/>
            <person name="Tisa L."/>
            <person name="Woyke T."/>
        </authorList>
    </citation>
    <scope>NUCLEOTIDE SEQUENCE [LARGE SCALE GENOMIC DNA]</scope>
    <source>
        <strain evidence="13">DSM 45817 / CECT 9037 / EuI1c</strain>
    </source>
</reference>
<accession>E3IW45</accession>
<feature type="region of interest" description="Disordered" evidence="10">
    <location>
        <begin position="51"/>
        <end position="85"/>
    </location>
</feature>
<dbReference type="EMBL" id="CP002299">
    <property type="protein sequence ID" value="ADP84973.1"/>
    <property type="molecule type" value="Genomic_DNA"/>
</dbReference>
<evidence type="ECO:0000256" key="4">
    <source>
        <dbReference type="ARBA" id="ARBA00022723"/>
    </source>
</evidence>
<organism evidence="12 13">
    <name type="scientific">Pseudofrankia inefficax (strain DSM 45817 / CECT 9037 / DDB 130130 / EuI1c)</name>
    <name type="common">Frankia inefficax</name>
    <dbReference type="NCBI Taxonomy" id="298654"/>
    <lineage>
        <taxon>Bacteria</taxon>
        <taxon>Bacillati</taxon>
        <taxon>Actinomycetota</taxon>
        <taxon>Actinomycetes</taxon>
        <taxon>Frankiales</taxon>
        <taxon>Frankiaceae</taxon>
        <taxon>Pseudofrankia</taxon>
    </lineage>
</organism>
<dbReference type="InterPro" id="IPR014349">
    <property type="entry name" value="Rieske_Fe-S_prot"/>
</dbReference>
<evidence type="ECO:0000256" key="1">
    <source>
        <dbReference type="ARBA" id="ARBA00002494"/>
    </source>
</evidence>
<evidence type="ECO:0000256" key="5">
    <source>
        <dbReference type="ARBA" id="ARBA00023004"/>
    </source>
</evidence>
<feature type="domain" description="Rieske" evidence="11">
    <location>
        <begin position="87"/>
        <end position="179"/>
    </location>
</feature>
<evidence type="ECO:0000256" key="6">
    <source>
        <dbReference type="ARBA" id="ARBA00023014"/>
    </source>
</evidence>
<dbReference type="SUPFAM" id="SSF50022">
    <property type="entry name" value="ISP domain"/>
    <property type="match status" value="1"/>
</dbReference>
<evidence type="ECO:0000313" key="12">
    <source>
        <dbReference type="EMBL" id="ADP84973.1"/>
    </source>
</evidence>
<dbReference type="GO" id="GO:0046872">
    <property type="term" value="F:metal ion binding"/>
    <property type="evidence" value="ECO:0007669"/>
    <property type="project" value="UniProtKB-KW"/>
</dbReference>
<gene>
    <name evidence="12" type="ordered locus">FraEuI1c_7006</name>
</gene>
<dbReference type="InterPro" id="IPR005805">
    <property type="entry name" value="Rieske_Fe-S_prot_C"/>
</dbReference>
<keyword evidence="6" id="KW-0411">Iron-sulfur</keyword>
<keyword evidence="4" id="KW-0479">Metal-binding</keyword>
<dbReference type="PANTHER" id="PTHR10134">
    <property type="entry name" value="CYTOCHROME B-C1 COMPLEX SUBUNIT RIESKE, MITOCHONDRIAL"/>
    <property type="match status" value="1"/>
</dbReference>
<dbReference type="CDD" id="cd03467">
    <property type="entry name" value="Rieske"/>
    <property type="match status" value="1"/>
</dbReference>
<protein>
    <recommendedName>
        <fullName evidence="2">Cytochrome bc1 complex Rieske iron-sulfur subunit</fullName>
    </recommendedName>
    <alternativeName>
        <fullName evidence="8">Cytochrome bc1 reductase complex subunit QcrA</fullName>
    </alternativeName>
</protein>
<comment type="cofactor">
    <cofactor evidence="9">
        <name>[2Fe-2S] cluster</name>
        <dbReference type="ChEBI" id="CHEBI:190135"/>
    </cofactor>
</comment>
<evidence type="ECO:0000313" key="13">
    <source>
        <dbReference type="Proteomes" id="UP000002484"/>
    </source>
</evidence>
<evidence type="ECO:0000259" key="11">
    <source>
        <dbReference type="PROSITE" id="PS51296"/>
    </source>
</evidence>
<dbReference type="AlphaFoldDB" id="E3IW45"/>
<dbReference type="GO" id="GO:0016705">
    <property type="term" value="F:oxidoreductase activity, acting on paired donors, with incorporation or reduction of molecular oxygen"/>
    <property type="evidence" value="ECO:0007669"/>
    <property type="project" value="UniProtKB-ARBA"/>
</dbReference>
<evidence type="ECO:0000256" key="2">
    <source>
        <dbReference type="ARBA" id="ARBA00015816"/>
    </source>
</evidence>
<dbReference type="GO" id="GO:0016020">
    <property type="term" value="C:membrane"/>
    <property type="evidence" value="ECO:0007669"/>
    <property type="project" value="InterPro"/>
</dbReference>
<dbReference type="InterPro" id="IPR017941">
    <property type="entry name" value="Rieske_2Fe-2S"/>
</dbReference>
<dbReference type="PRINTS" id="PR00162">
    <property type="entry name" value="RIESKE"/>
</dbReference>
<dbReference type="FunFam" id="2.102.10.10:FF:000016">
    <property type="entry name" value="Nitrite reductase/ring-hydroxylating ferredoxin subunit"/>
    <property type="match status" value="1"/>
</dbReference>
<sequence length="180" mass="17704">MTLDATTQAEPTESPTPYPGLTRRVTVPLFALAAGAGGFLVAACGSSSGSDTTNAATGAPASTDSDHGADETPSGAAPTSASADDAKELTSLSKVPVGGGLVLADKKIVVTRDSGGTVHAFSAICTHMGCTVGSVSNGTINCPCHGSKFDATTGKNVAGPAPRPLSPVNVTVKGDDIYQA</sequence>
<comment type="function">
    <text evidence="1">Iron-sulfur subunit of the cytochrome bc1 complex, an essential component of the respiratory electron transport chain required for ATP synthesis. The bc1 complex catalyzes the oxidation of menaquinol and the reduction of cytochrome c in the respiratory chain. The bc1 complex operates through a Q-cycle mechanism that couples electron transfer to generation of the proton gradient that drives ATP synthesis.</text>
</comment>
<dbReference type="KEGG" id="fri:FraEuI1c_7006"/>
<keyword evidence="13" id="KW-1185">Reference proteome</keyword>
<evidence type="ECO:0000256" key="9">
    <source>
        <dbReference type="ARBA" id="ARBA00034078"/>
    </source>
</evidence>
<keyword evidence="3" id="KW-0001">2Fe-2S</keyword>
<dbReference type="GO" id="GO:0004497">
    <property type="term" value="F:monooxygenase activity"/>
    <property type="evidence" value="ECO:0007669"/>
    <property type="project" value="UniProtKB-ARBA"/>
</dbReference>
<keyword evidence="5" id="KW-0408">Iron</keyword>
<evidence type="ECO:0000256" key="7">
    <source>
        <dbReference type="ARBA" id="ARBA00023157"/>
    </source>
</evidence>
<dbReference type="Pfam" id="PF00355">
    <property type="entry name" value="Rieske"/>
    <property type="match status" value="1"/>
</dbReference>
<dbReference type="RefSeq" id="WP_013428084.1">
    <property type="nucleotide sequence ID" value="NC_014666.1"/>
</dbReference>
<dbReference type="Proteomes" id="UP000002484">
    <property type="component" value="Chromosome"/>
</dbReference>
<evidence type="ECO:0000256" key="8">
    <source>
        <dbReference type="ARBA" id="ARBA00029586"/>
    </source>
</evidence>
<dbReference type="PROSITE" id="PS51296">
    <property type="entry name" value="RIESKE"/>
    <property type="match status" value="1"/>
</dbReference>
<feature type="compositionally biased region" description="Low complexity" evidence="10">
    <location>
        <begin position="72"/>
        <end position="83"/>
    </location>
</feature>
<evidence type="ECO:0000256" key="3">
    <source>
        <dbReference type="ARBA" id="ARBA00022714"/>
    </source>
</evidence>
<dbReference type="GO" id="GO:0051537">
    <property type="term" value="F:2 iron, 2 sulfur cluster binding"/>
    <property type="evidence" value="ECO:0007669"/>
    <property type="project" value="UniProtKB-KW"/>
</dbReference>
<feature type="compositionally biased region" description="Polar residues" evidence="10">
    <location>
        <begin position="1"/>
        <end position="15"/>
    </location>
</feature>
<feature type="compositionally biased region" description="Polar residues" evidence="10">
    <location>
        <begin position="51"/>
        <end position="63"/>
    </location>
</feature>
<dbReference type="InterPro" id="IPR036922">
    <property type="entry name" value="Rieske_2Fe-2S_sf"/>
</dbReference>
<feature type="region of interest" description="Disordered" evidence="10">
    <location>
        <begin position="1"/>
        <end position="22"/>
    </location>
</feature>